<dbReference type="STRING" id="714315.GCA_000516535_01142"/>
<evidence type="ECO:0008006" key="5">
    <source>
        <dbReference type="Google" id="ProtNLM"/>
    </source>
</evidence>
<keyword evidence="2" id="KW-1133">Transmembrane helix</keyword>
<accession>A0A510JAA1</accession>
<name>A0A510JAA1_9FUSO</name>
<dbReference type="OrthoDB" id="9795736at2"/>
<feature type="coiled-coil region" evidence="1">
    <location>
        <begin position="16"/>
        <end position="43"/>
    </location>
</feature>
<keyword evidence="2" id="KW-0812">Transmembrane</keyword>
<evidence type="ECO:0000256" key="2">
    <source>
        <dbReference type="SAM" id="Phobius"/>
    </source>
</evidence>
<dbReference type="InterPro" id="IPR010406">
    <property type="entry name" value="DUF1003"/>
</dbReference>
<dbReference type="PANTHER" id="PTHR41386">
    <property type="entry name" value="INTEGRAL MEMBRANE PROTEIN-RELATED"/>
    <property type="match status" value="1"/>
</dbReference>
<protein>
    <recommendedName>
        <fullName evidence="5">DUF1003 domain-containing protein</fullName>
    </recommendedName>
</protein>
<dbReference type="RefSeq" id="WP_036056104.1">
    <property type="nucleotide sequence ID" value="NZ_AP019822.1"/>
</dbReference>
<dbReference type="KEGG" id="lgo:JCM16774_1144"/>
<evidence type="ECO:0000256" key="1">
    <source>
        <dbReference type="SAM" id="Coils"/>
    </source>
</evidence>
<proteinExistence type="predicted"/>
<keyword evidence="2" id="KW-0472">Membrane</keyword>
<dbReference type="AlphaFoldDB" id="A0A510JAA1"/>
<dbReference type="PANTHER" id="PTHR41386:SF1">
    <property type="entry name" value="MEMBRANE PROTEIN"/>
    <property type="match status" value="1"/>
</dbReference>
<evidence type="ECO:0000313" key="4">
    <source>
        <dbReference type="Proteomes" id="UP000321606"/>
    </source>
</evidence>
<dbReference type="Proteomes" id="UP000321606">
    <property type="component" value="Chromosome"/>
</dbReference>
<keyword evidence="1" id="KW-0175">Coiled coil</keyword>
<dbReference type="Pfam" id="PF06210">
    <property type="entry name" value="DUF1003"/>
    <property type="match status" value="1"/>
</dbReference>
<feature type="transmembrane region" description="Helical" evidence="2">
    <location>
        <begin position="92"/>
        <end position="115"/>
    </location>
</feature>
<evidence type="ECO:0000313" key="3">
    <source>
        <dbReference type="EMBL" id="BBM36212.1"/>
    </source>
</evidence>
<sequence length="193" mass="23016">MTDLNDLSEEKRGKLVKNLKEEIENEKKMHMLLEQKVSEITEKKEKLKFSQKLGNAIGDFVGSWKFIILLGLFLVFWIALNVHFLMRKTFDPYPVLLLNLILSCVAAIQAPLIMMSQKRKRDIDRQQKENDYKVNLKTEIVVEDIHYKLDELLEKQEEIIERIIYLEGRKPDPEQRKYKFMKDIFEKDKKAEE</sequence>
<reference evidence="3 4" key="1">
    <citation type="submission" date="2019-07" db="EMBL/GenBank/DDBJ databases">
        <title>Complete Genome Sequence of Leptotrichia goodfellowii Strain JCM 16774.</title>
        <authorList>
            <person name="Watanabe S."/>
            <person name="Cui L."/>
        </authorList>
    </citation>
    <scope>NUCLEOTIDE SEQUENCE [LARGE SCALE GENOMIC DNA]</scope>
    <source>
        <strain evidence="3 4">JCM16774</strain>
    </source>
</reference>
<gene>
    <name evidence="3" type="ORF">JCM16774_1144</name>
</gene>
<dbReference type="EMBL" id="AP019822">
    <property type="protein sequence ID" value="BBM36212.1"/>
    <property type="molecule type" value="Genomic_DNA"/>
</dbReference>
<feature type="transmembrane region" description="Helical" evidence="2">
    <location>
        <begin position="66"/>
        <end position="86"/>
    </location>
</feature>
<organism evidence="3 4">
    <name type="scientific">Pseudoleptotrichia goodfellowii</name>
    <dbReference type="NCBI Taxonomy" id="157692"/>
    <lineage>
        <taxon>Bacteria</taxon>
        <taxon>Fusobacteriati</taxon>
        <taxon>Fusobacteriota</taxon>
        <taxon>Fusobacteriia</taxon>
        <taxon>Fusobacteriales</taxon>
        <taxon>Leptotrichiaceae</taxon>
        <taxon>Pseudoleptotrichia</taxon>
    </lineage>
</organism>